<dbReference type="InterPro" id="IPR050592">
    <property type="entry name" value="GDSL_lipolytic_enzyme"/>
</dbReference>
<evidence type="ECO:0000313" key="4">
    <source>
        <dbReference type="RefSeq" id="XP_022728707.1"/>
    </source>
</evidence>
<dbReference type="Gene3D" id="3.40.50.1110">
    <property type="entry name" value="SGNH hydrolase"/>
    <property type="match status" value="1"/>
</dbReference>
<dbReference type="Pfam" id="PF00657">
    <property type="entry name" value="Lipase_GDSL"/>
    <property type="match status" value="1"/>
</dbReference>
<dbReference type="PANTHER" id="PTHR45642">
    <property type="entry name" value="GDSL ESTERASE/LIPASE EXL3"/>
    <property type="match status" value="1"/>
</dbReference>
<dbReference type="InterPro" id="IPR001087">
    <property type="entry name" value="GDSL"/>
</dbReference>
<evidence type="ECO:0000256" key="2">
    <source>
        <dbReference type="SAM" id="SignalP"/>
    </source>
</evidence>
<evidence type="ECO:0000256" key="1">
    <source>
        <dbReference type="ARBA" id="ARBA00008668"/>
    </source>
</evidence>
<accession>A0A6P5XLF1</accession>
<feature type="signal peptide" evidence="2">
    <location>
        <begin position="1"/>
        <end position="21"/>
    </location>
</feature>
<dbReference type="PANTHER" id="PTHR45642:SF120">
    <property type="entry name" value="GDSL-LIKE LIPASE_ACYLHYDROLASE"/>
    <property type="match status" value="1"/>
</dbReference>
<dbReference type="OrthoDB" id="1600564at2759"/>
<organism evidence="3 4">
    <name type="scientific">Durio zibethinus</name>
    <name type="common">Durian</name>
    <dbReference type="NCBI Taxonomy" id="66656"/>
    <lineage>
        <taxon>Eukaryota</taxon>
        <taxon>Viridiplantae</taxon>
        <taxon>Streptophyta</taxon>
        <taxon>Embryophyta</taxon>
        <taxon>Tracheophyta</taxon>
        <taxon>Spermatophyta</taxon>
        <taxon>Magnoliopsida</taxon>
        <taxon>eudicotyledons</taxon>
        <taxon>Gunneridae</taxon>
        <taxon>Pentapetalae</taxon>
        <taxon>rosids</taxon>
        <taxon>malvids</taxon>
        <taxon>Malvales</taxon>
        <taxon>Malvaceae</taxon>
        <taxon>Helicteroideae</taxon>
        <taxon>Durio</taxon>
    </lineage>
</organism>
<keyword evidence="3" id="KW-1185">Reference proteome</keyword>
<dbReference type="KEGG" id="dzi:111284247"/>
<protein>
    <submittedName>
        <fullName evidence="4">GDSL esterase/lipase At1g06990-like</fullName>
    </submittedName>
</protein>
<evidence type="ECO:0000313" key="3">
    <source>
        <dbReference type="Proteomes" id="UP000515121"/>
    </source>
</evidence>
<name>A0A6P5XLF1_DURZI</name>
<gene>
    <name evidence="4" type="primary">LOC111284247</name>
</gene>
<dbReference type="Proteomes" id="UP000515121">
    <property type="component" value="Unplaced"/>
</dbReference>
<dbReference type="AlphaFoldDB" id="A0A6P5XLF1"/>
<dbReference type="InterPro" id="IPR036514">
    <property type="entry name" value="SGNH_hydro_sf"/>
</dbReference>
<sequence length="236" mass="26410">MATSTLFIISLLHTWMNCISTSHIMKPSTLPKFTAIFIFGDSTVDTGNNNYINTYLKGNYPPYGLDFSGHIPTGWFSNGKFVPDYLASSLGIKDTIPPFLNPNLSDNYHRTGVNFASAGSVYDDLTSKLSSSIPLSEQIELFRSYLEKLEVTVGEEKAKTIIGGAVVVNIAGTNDFIFNFYDIPTRRLQFNISEYQTFLQQSLEKIVMELYDLGFRNMVIGGLRPIGCLPFHMIKL</sequence>
<proteinExistence type="inferred from homology"/>
<dbReference type="RefSeq" id="XP_022728707.1">
    <property type="nucleotide sequence ID" value="XM_022872972.1"/>
</dbReference>
<feature type="chain" id="PRO_5027655793" evidence="2">
    <location>
        <begin position="22"/>
        <end position="236"/>
    </location>
</feature>
<dbReference type="GeneID" id="111284247"/>
<dbReference type="GO" id="GO:0016788">
    <property type="term" value="F:hydrolase activity, acting on ester bonds"/>
    <property type="evidence" value="ECO:0007669"/>
    <property type="project" value="InterPro"/>
</dbReference>
<comment type="similarity">
    <text evidence="1">Belongs to the 'GDSL' lipolytic enzyme family.</text>
</comment>
<keyword evidence="2" id="KW-0732">Signal</keyword>
<reference evidence="4" key="1">
    <citation type="submission" date="2025-08" db="UniProtKB">
        <authorList>
            <consortium name="RefSeq"/>
        </authorList>
    </citation>
    <scope>IDENTIFICATION</scope>
    <source>
        <tissue evidence="4">Fruit stalk</tissue>
    </source>
</reference>